<proteinExistence type="inferred from homology"/>
<evidence type="ECO:0000256" key="5">
    <source>
        <dbReference type="ARBA" id="ARBA00023204"/>
    </source>
</evidence>
<dbReference type="HAMAP" id="MF_00031">
    <property type="entry name" value="DNA_HJ_migration_RuvA"/>
    <property type="match status" value="1"/>
</dbReference>
<dbReference type="Gene3D" id="2.40.50.140">
    <property type="entry name" value="Nucleic acid-binding proteins"/>
    <property type="match status" value="1"/>
</dbReference>
<feature type="domain" description="Helix-hairpin-helix DNA-binding motif class 1" evidence="7">
    <location>
        <begin position="105"/>
        <end position="124"/>
    </location>
</feature>
<dbReference type="RefSeq" id="WP_304515074.1">
    <property type="nucleotide sequence ID" value="NZ_JAOSID010000001.1"/>
</dbReference>
<dbReference type="NCBIfam" id="TIGR00084">
    <property type="entry name" value="ruvA"/>
    <property type="match status" value="1"/>
</dbReference>
<evidence type="ECO:0000313" key="9">
    <source>
        <dbReference type="Proteomes" id="UP001172036"/>
    </source>
</evidence>
<reference evidence="8 9" key="1">
    <citation type="journal article" date="2023" name="Int. J. Syst. Evol. Microbiol.">
        <title>The observation of taxonomic boundaries for the 16SrII and 16SrXXV phytoplasmas using genome-based delimitation.</title>
        <authorList>
            <person name="Rodrigues Jardim B."/>
            <person name="Tran-Nguyen L.T.T."/>
            <person name="Gambley C."/>
            <person name="Al-Sadi A.M."/>
            <person name="Al-Subhi A.M."/>
            <person name="Foissac X."/>
            <person name="Salar P."/>
            <person name="Cai H."/>
            <person name="Yang J.Y."/>
            <person name="Davis R."/>
            <person name="Jones L."/>
            <person name="Rodoni B."/>
            <person name="Constable F.E."/>
        </authorList>
    </citation>
    <scope>NUCLEOTIDE SEQUENCE [LARGE SCALE GENOMIC DNA]</scope>
    <source>
        <strain evidence="8">BAWM-155c</strain>
    </source>
</reference>
<dbReference type="Gene3D" id="1.10.150.20">
    <property type="entry name" value="5' to 3' exonuclease, C-terminal subdomain"/>
    <property type="match status" value="1"/>
</dbReference>
<keyword evidence="4 6" id="KW-0233">DNA recombination</keyword>
<dbReference type="Proteomes" id="UP001172036">
    <property type="component" value="Unassembled WGS sequence"/>
</dbReference>
<dbReference type="SUPFAM" id="SSF50249">
    <property type="entry name" value="Nucleic acid-binding proteins"/>
    <property type="match status" value="1"/>
</dbReference>
<comment type="caution">
    <text evidence="6">Lacks conserved residue(s) required for the propagation of feature annotation.</text>
</comment>
<dbReference type="GO" id="GO:0016787">
    <property type="term" value="F:hydrolase activity"/>
    <property type="evidence" value="ECO:0007669"/>
    <property type="project" value="UniProtKB-KW"/>
</dbReference>
<evidence type="ECO:0000313" key="8">
    <source>
        <dbReference type="EMBL" id="MDO8167871.1"/>
    </source>
</evidence>
<gene>
    <name evidence="6 8" type="primary">ruvA</name>
    <name evidence="8" type="ORF">OC680_00020</name>
</gene>
<comment type="subunit">
    <text evidence="6">Homotetramer. Forms an RuvA(8)-RuvB(12)-Holliday junction (HJ) complex. HJ DNA is sandwiched between 2 RuvA tetramers; dsDNA enters through RuvA and exits via RuvB. An RuvB hexamer assembles on each DNA strand where it exits the tetramer. Each RuvB hexamer is contacted by two RuvA subunits (via domain III) on 2 adjacent RuvB subunits; this complex drives branch migration. In the full resolvosome a probable DNA-RuvA(4)-RuvB(12)-RuvC(2) complex forms which resolves the HJ.</text>
</comment>
<protein>
    <recommendedName>
        <fullName evidence="6">Holliday junction branch migration complex subunit RuvA</fullName>
    </recommendedName>
</protein>
<keyword evidence="3 6" id="KW-0238">DNA-binding</keyword>
<keyword evidence="2 6" id="KW-0227">DNA damage</keyword>
<evidence type="ECO:0000256" key="2">
    <source>
        <dbReference type="ARBA" id="ARBA00022763"/>
    </source>
</evidence>
<comment type="subcellular location">
    <subcellularLocation>
        <location evidence="6">Cytoplasm</location>
    </subcellularLocation>
</comment>
<organism evidence="8 9">
    <name type="scientific">Candidatus Phytoplasma melaleucae</name>
    <dbReference type="NCBI Taxonomy" id="2982630"/>
    <lineage>
        <taxon>Bacteria</taxon>
        <taxon>Bacillati</taxon>
        <taxon>Mycoplasmatota</taxon>
        <taxon>Mollicutes</taxon>
        <taxon>Acholeplasmatales</taxon>
        <taxon>Acholeplasmataceae</taxon>
        <taxon>Candidatus Phytoplasma</taxon>
    </lineage>
</organism>
<comment type="caution">
    <text evidence="8">The sequence shown here is derived from an EMBL/GenBank/DDBJ whole genome shotgun (WGS) entry which is preliminary data.</text>
</comment>
<dbReference type="GO" id="GO:0003678">
    <property type="term" value="F:DNA helicase activity"/>
    <property type="evidence" value="ECO:0007669"/>
    <property type="project" value="UniProtKB-EC"/>
</dbReference>
<dbReference type="InterPro" id="IPR013849">
    <property type="entry name" value="DNA_helicase_Holl-junc_RuvA_I"/>
</dbReference>
<keyword evidence="1 6" id="KW-0963">Cytoplasm</keyword>
<comment type="domain">
    <text evidence="6">Has three domains with a flexible linker between the domains II and III and assumes an 'L' shape. Domain III is highly mobile and contacts RuvB.</text>
</comment>
<keyword evidence="5 6" id="KW-0234">DNA repair</keyword>
<name>A0ABT9DE56_9MOLU</name>
<dbReference type="SMART" id="SM00278">
    <property type="entry name" value="HhH1"/>
    <property type="match status" value="2"/>
</dbReference>
<evidence type="ECO:0000256" key="4">
    <source>
        <dbReference type="ARBA" id="ARBA00023172"/>
    </source>
</evidence>
<comment type="function">
    <text evidence="6">The RuvA-RuvB-RuvC complex processes Holliday junction (HJ) DNA during genetic recombination and DNA repair, while the RuvA-RuvB complex plays an important role in the rescue of blocked DNA replication forks via replication fork reversal (RFR). RuvA specifically binds to HJ cruciform DNA, conferring on it an open structure. The RuvB hexamer acts as an ATP-dependent pump, pulling dsDNA into and through the RuvAB complex. HJ branch migration allows RuvC to scan DNA until it finds its consensus sequence, where it cleaves and resolves the cruciform DNA.</text>
</comment>
<dbReference type="InterPro" id="IPR010994">
    <property type="entry name" value="RuvA_2-like"/>
</dbReference>
<dbReference type="Pfam" id="PF14520">
    <property type="entry name" value="HHH_5"/>
    <property type="match status" value="1"/>
</dbReference>
<dbReference type="Pfam" id="PF01330">
    <property type="entry name" value="RuvA_N"/>
    <property type="match status" value="1"/>
</dbReference>
<keyword evidence="9" id="KW-1185">Reference proteome</keyword>
<feature type="region of interest" description="Domain III" evidence="6">
    <location>
        <begin position="142"/>
        <end position="186"/>
    </location>
</feature>
<dbReference type="InterPro" id="IPR000085">
    <property type="entry name" value="RuvA"/>
</dbReference>
<dbReference type="Pfam" id="PF07499">
    <property type="entry name" value="RuvA_C"/>
    <property type="match status" value="1"/>
</dbReference>
<keyword evidence="8" id="KW-0378">Hydrolase</keyword>
<comment type="similarity">
    <text evidence="6">Belongs to the RuvA family.</text>
</comment>
<evidence type="ECO:0000256" key="1">
    <source>
        <dbReference type="ARBA" id="ARBA00022490"/>
    </source>
</evidence>
<accession>A0ABT9DE56</accession>
<sequence length="186" mass="21558">MYYYVIGTVKSINNNIIIIENHDIGYEIYFCNPYIFQLNQKIKLFTYYHIQENIRSLYGFVDIESLLFFKKLIALPGIGPKSAIVMTNPEFCSQVQKAIQDDDISFLIQFPGIGNKTAQQILFSLKNNLFITDKNKLTCKQKDVKEALLNLGFKKHTIEMILYKLDSNQSLELMIKEALSLLNLKK</sequence>
<dbReference type="SUPFAM" id="SSF47781">
    <property type="entry name" value="RuvA domain 2-like"/>
    <property type="match status" value="1"/>
</dbReference>
<evidence type="ECO:0000256" key="6">
    <source>
        <dbReference type="HAMAP-Rule" id="MF_00031"/>
    </source>
</evidence>
<dbReference type="InterPro" id="IPR012340">
    <property type="entry name" value="NA-bd_OB-fold"/>
</dbReference>
<dbReference type="EMBL" id="JAOSID010000001">
    <property type="protein sequence ID" value="MDO8167871.1"/>
    <property type="molecule type" value="Genomic_DNA"/>
</dbReference>
<evidence type="ECO:0000256" key="3">
    <source>
        <dbReference type="ARBA" id="ARBA00023125"/>
    </source>
</evidence>
<evidence type="ECO:0000259" key="7">
    <source>
        <dbReference type="SMART" id="SM00278"/>
    </source>
</evidence>
<dbReference type="InterPro" id="IPR003583">
    <property type="entry name" value="Hlx-hairpin-Hlx_DNA-bd_motif"/>
</dbReference>
<dbReference type="CDD" id="cd14332">
    <property type="entry name" value="UBA_RuvA_C"/>
    <property type="match status" value="1"/>
</dbReference>
<feature type="domain" description="Helix-hairpin-helix DNA-binding motif class 1" evidence="7">
    <location>
        <begin position="70"/>
        <end position="89"/>
    </location>
</feature>
<dbReference type="InterPro" id="IPR011114">
    <property type="entry name" value="RuvA_C"/>
</dbReference>